<sequence>MASVFQNDLGLLDATSKKIQNKHQEFAAIQNQLRDRVAVGTSTWQGSARRAFDEAMARFDQEMGDIQKVLLQISDTMESNKRRIQEMDEGQTF</sequence>
<dbReference type="InterPro" id="IPR010310">
    <property type="entry name" value="T7SS_ESAT-6-like"/>
</dbReference>
<comment type="similarity">
    <text evidence="1">Belongs to the WXG100 family.</text>
</comment>
<dbReference type="SUPFAM" id="SSF140453">
    <property type="entry name" value="EsxAB dimer-like"/>
    <property type="match status" value="1"/>
</dbReference>
<dbReference type="InterPro" id="IPR036689">
    <property type="entry name" value="ESAT-6-like_sf"/>
</dbReference>
<proteinExistence type="inferred from homology"/>
<evidence type="ECO:0000313" key="3">
    <source>
        <dbReference type="Proteomes" id="UP000217954"/>
    </source>
</evidence>
<evidence type="ECO:0000256" key="1">
    <source>
        <dbReference type="RuleBase" id="RU362001"/>
    </source>
</evidence>
<gene>
    <name evidence="2" type="ORF">MSTE_03903</name>
</gene>
<accession>A0A1Z4F1W8</accession>
<dbReference type="NCBIfam" id="TIGR03930">
    <property type="entry name" value="WXG100_ESAT6"/>
    <property type="match status" value="1"/>
</dbReference>
<reference evidence="3" key="1">
    <citation type="journal article" date="2017" name="Genome Announc.">
        <title>Complete Genome Sequence of Mycobacterium stephanolepidis.</title>
        <authorList>
            <person name="Fukano H."/>
            <person name="Yoshida M."/>
            <person name="Katayama Y."/>
            <person name="Omatsu T."/>
            <person name="Mizutani T."/>
            <person name="Kurata O."/>
            <person name="Wada S."/>
            <person name="Hoshino Y."/>
        </authorList>
    </citation>
    <scope>NUCLEOTIDE SEQUENCE [LARGE SCALE GENOMIC DNA]</scope>
    <source>
        <strain evidence="3">NJB0901</strain>
    </source>
</reference>
<dbReference type="EMBL" id="AP018165">
    <property type="protein sequence ID" value="BAX99201.1"/>
    <property type="molecule type" value="Genomic_DNA"/>
</dbReference>
<dbReference type="Pfam" id="PF06013">
    <property type="entry name" value="WXG100"/>
    <property type="match status" value="1"/>
</dbReference>
<dbReference type="RefSeq" id="WP_096503642.1">
    <property type="nucleotide sequence ID" value="NZ_AP018165.1"/>
</dbReference>
<dbReference type="OrthoDB" id="3387628at2"/>
<dbReference type="Gene3D" id="1.10.287.1060">
    <property type="entry name" value="ESAT-6-like"/>
    <property type="match status" value="1"/>
</dbReference>
<evidence type="ECO:0000313" key="2">
    <source>
        <dbReference type="EMBL" id="BAX99201.1"/>
    </source>
</evidence>
<name>A0A1Z4F1W8_9MYCO</name>
<dbReference type="AlphaFoldDB" id="A0A1Z4F1W8"/>
<dbReference type="KEGG" id="mste:MSTE_03903"/>
<dbReference type="Proteomes" id="UP000217954">
    <property type="component" value="Chromosome"/>
</dbReference>
<organism evidence="2 3">
    <name type="scientific">[Mycobacterium] stephanolepidis</name>
    <dbReference type="NCBI Taxonomy" id="1520670"/>
    <lineage>
        <taxon>Bacteria</taxon>
        <taxon>Bacillati</taxon>
        <taxon>Actinomycetota</taxon>
        <taxon>Actinomycetes</taxon>
        <taxon>Mycobacteriales</taxon>
        <taxon>Mycobacteriaceae</taxon>
        <taxon>Mycobacteroides</taxon>
    </lineage>
</organism>
<protein>
    <recommendedName>
        <fullName evidence="1">ESAT-6-like protein</fullName>
    </recommendedName>
</protein>
<keyword evidence="3" id="KW-1185">Reference proteome</keyword>
<reference evidence="2 3" key="2">
    <citation type="journal article" date="2017" name="Int. J. Syst. Evol. Microbiol.">
        <title>Mycobacterium stephanolepidis sp. nov., a rapidly growing species related to Mycobacterium chelonae, isolated from marine teleost fish, Stephanolepis cirrhifer.</title>
        <authorList>
            <person name="Fukano H."/>
            <person name="Wada S."/>
            <person name="Kurata O."/>
            <person name="Katayama K."/>
            <person name="Fujiwara N."/>
            <person name="Hoshino Y."/>
        </authorList>
    </citation>
    <scope>NUCLEOTIDE SEQUENCE [LARGE SCALE GENOMIC DNA]</scope>
    <source>
        <strain evidence="2 3">NJB0901</strain>
    </source>
</reference>